<dbReference type="AlphaFoldDB" id="A0A3R9PCF5"/>
<name>A0A3R9PCF5_9CREN</name>
<proteinExistence type="predicted"/>
<comment type="caution">
    <text evidence="3">The sequence shown here is derived from an EMBL/GenBank/DDBJ whole genome shotgun (WGS) entry which is preliminary data.</text>
</comment>
<evidence type="ECO:0000256" key="1">
    <source>
        <dbReference type="ARBA" id="ARBA00022679"/>
    </source>
</evidence>
<sequence>MLGVLLINPTFGGASGSGQHVKQLYEALSGRVNFEIWDATRVGFLNLPMLRSASFYFRCLMREVPSGVDVMHIHQPKLAGLFREGYGKLLTVHGDHETELRVLYGPISEPIIWYLNREMRKADVITTVSPYWARVRGWTWVPNMIDLKWVDSIAPAGAYDILFVGRDSPAKDYPMFRRIAELAFKELGIKSVALGPLREDTEFLTHKRVPREDVVAMMKRARALVITSRQEGMPSTILEAWASKCPVIARDIPPLRALLEEVPDSMLLFGGEDEAIEQIRKVGESSFRESLVKVAHERVKEFDSRKVSEIYYRIYEEIVKR</sequence>
<feature type="domain" description="Glycosyl transferase family 1" evidence="2">
    <location>
        <begin position="206"/>
        <end position="282"/>
    </location>
</feature>
<organism evidence="3 4">
    <name type="scientific">Candidatus Korarchaeum cryptofilum</name>
    <dbReference type="NCBI Taxonomy" id="498846"/>
    <lineage>
        <taxon>Archaea</taxon>
        <taxon>Thermoproteota</taxon>
        <taxon>Candidatus Korarchaeia</taxon>
        <taxon>Candidatus Korarchaeales</taxon>
        <taxon>Candidatus Korarchaeaceae</taxon>
        <taxon>Candidatus Korarchaeum</taxon>
    </lineage>
</organism>
<dbReference type="SUPFAM" id="SSF53756">
    <property type="entry name" value="UDP-Glycosyltransferase/glycogen phosphorylase"/>
    <property type="match status" value="1"/>
</dbReference>
<protein>
    <submittedName>
        <fullName evidence="3">Glycosyltransferase</fullName>
    </submittedName>
</protein>
<dbReference type="Pfam" id="PF00534">
    <property type="entry name" value="Glycos_transf_1"/>
    <property type="match status" value="1"/>
</dbReference>
<dbReference type="PANTHER" id="PTHR46401">
    <property type="entry name" value="GLYCOSYLTRANSFERASE WBBK-RELATED"/>
    <property type="match status" value="1"/>
</dbReference>
<accession>A0A3R9PCF5</accession>
<dbReference type="EMBL" id="RCOR01000051">
    <property type="protein sequence ID" value="RSN66975.1"/>
    <property type="molecule type" value="Genomic_DNA"/>
</dbReference>
<dbReference type="GO" id="GO:0016757">
    <property type="term" value="F:glycosyltransferase activity"/>
    <property type="evidence" value="ECO:0007669"/>
    <property type="project" value="InterPro"/>
</dbReference>
<evidence type="ECO:0000313" key="3">
    <source>
        <dbReference type="EMBL" id="RSN66975.1"/>
    </source>
</evidence>
<dbReference type="Gene3D" id="3.40.50.2000">
    <property type="entry name" value="Glycogen Phosphorylase B"/>
    <property type="match status" value="2"/>
</dbReference>
<dbReference type="GeneID" id="6094033"/>
<keyword evidence="1 3" id="KW-0808">Transferase</keyword>
<evidence type="ECO:0000313" key="4">
    <source>
        <dbReference type="Proteomes" id="UP000278149"/>
    </source>
</evidence>
<dbReference type="InterPro" id="IPR001296">
    <property type="entry name" value="Glyco_trans_1"/>
</dbReference>
<gene>
    <name evidence="3" type="ORF">D9Q81_09470</name>
</gene>
<dbReference type="Proteomes" id="UP000278149">
    <property type="component" value="Unassembled WGS sequence"/>
</dbReference>
<dbReference type="RefSeq" id="WP_012309399.1">
    <property type="nucleotide sequence ID" value="NZ_RCOR01000051.1"/>
</dbReference>
<dbReference type="PANTHER" id="PTHR46401:SF2">
    <property type="entry name" value="GLYCOSYLTRANSFERASE WBBK-RELATED"/>
    <property type="match status" value="1"/>
</dbReference>
<evidence type="ECO:0000259" key="2">
    <source>
        <dbReference type="Pfam" id="PF00534"/>
    </source>
</evidence>
<dbReference type="CDD" id="cd03801">
    <property type="entry name" value="GT4_PimA-like"/>
    <property type="match status" value="1"/>
</dbReference>
<reference evidence="3 4" key="1">
    <citation type="submission" date="2018-10" db="EMBL/GenBank/DDBJ databases">
        <title>Co-occurring genomic capacity for anaerobic methane metabolism and dissimilatory sulfite reduction discovered in the Korarchaeota.</title>
        <authorList>
            <person name="Mckay L.J."/>
            <person name="Dlakic M."/>
            <person name="Fields M.W."/>
            <person name="Delmont T.O."/>
            <person name="Eren A.M."/>
            <person name="Jay Z.J."/>
            <person name="Klingelsmith K.B."/>
            <person name="Rusch D.B."/>
            <person name="Inskeep W.P."/>
        </authorList>
    </citation>
    <scope>NUCLEOTIDE SEQUENCE [LARGE SCALE GENOMIC DNA]</scope>
    <source>
        <strain evidence="3 4">WS</strain>
    </source>
</reference>